<reference evidence="1" key="1">
    <citation type="submission" date="2014-09" db="EMBL/GenBank/DDBJ databases">
        <authorList>
            <person name="Magalhaes I.L.F."/>
            <person name="Oliveira U."/>
            <person name="Santos F.R."/>
            <person name="Vidigal T.H.D.A."/>
            <person name="Brescovit A.D."/>
            <person name="Santos A.J."/>
        </authorList>
    </citation>
    <scope>NUCLEOTIDE SEQUENCE</scope>
    <source>
        <tissue evidence="1">Shoot tissue taken approximately 20 cm above the soil surface</tissue>
    </source>
</reference>
<dbReference type="AlphaFoldDB" id="A0A0A9GBE7"/>
<reference evidence="1" key="2">
    <citation type="journal article" date="2015" name="Data Brief">
        <title>Shoot transcriptome of the giant reed, Arundo donax.</title>
        <authorList>
            <person name="Barrero R.A."/>
            <person name="Guerrero F.D."/>
            <person name="Moolhuijzen P."/>
            <person name="Goolsby J.A."/>
            <person name="Tidwell J."/>
            <person name="Bellgard S.E."/>
            <person name="Bellgard M.I."/>
        </authorList>
    </citation>
    <scope>NUCLEOTIDE SEQUENCE</scope>
    <source>
        <tissue evidence="1">Shoot tissue taken approximately 20 cm above the soil surface</tissue>
    </source>
</reference>
<protein>
    <submittedName>
        <fullName evidence="1">Uncharacterized protein</fullName>
    </submittedName>
</protein>
<proteinExistence type="predicted"/>
<name>A0A0A9GBE7_ARUDO</name>
<accession>A0A0A9GBE7</accession>
<organism evidence="1">
    <name type="scientific">Arundo donax</name>
    <name type="common">Giant reed</name>
    <name type="synonym">Donax arundinaceus</name>
    <dbReference type="NCBI Taxonomy" id="35708"/>
    <lineage>
        <taxon>Eukaryota</taxon>
        <taxon>Viridiplantae</taxon>
        <taxon>Streptophyta</taxon>
        <taxon>Embryophyta</taxon>
        <taxon>Tracheophyta</taxon>
        <taxon>Spermatophyta</taxon>
        <taxon>Magnoliopsida</taxon>
        <taxon>Liliopsida</taxon>
        <taxon>Poales</taxon>
        <taxon>Poaceae</taxon>
        <taxon>PACMAD clade</taxon>
        <taxon>Arundinoideae</taxon>
        <taxon>Arundineae</taxon>
        <taxon>Arundo</taxon>
    </lineage>
</organism>
<dbReference type="EMBL" id="GBRH01177127">
    <property type="protein sequence ID" value="JAE20769.1"/>
    <property type="molecule type" value="Transcribed_RNA"/>
</dbReference>
<evidence type="ECO:0000313" key="1">
    <source>
        <dbReference type="EMBL" id="JAE20769.1"/>
    </source>
</evidence>
<sequence>MPSPRAAPASAESGPAPPLLWDAAMVSRLARVCAFGRGRGLGFWLARRGGFVEEVGGVRD</sequence>